<dbReference type="InterPro" id="IPR056681">
    <property type="entry name" value="DUF7779"/>
</dbReference>
<dbReference type="Proteomes" id="UP001174997">
    <property type="component" value="Unassembled WGS sequence"/>
</dbReference>
<dbReference type="EMBL" id="JAULSY010000133">
    <property type="protein sequence ID" value="KAK0663014.1"/>
    <property type="molecule type" value="Genomic_DNA"/>
</dbReference>
<accession>A0AA39Z2L8</accession>
<dbReference type="Pfam" id="PF25000">
    <property type="entry name" value="DUF7779"/>
    <property type="match status" value="1"/>
</dbReference>
<dbReference type="Gene3D" id="1.25.40.10">
    <property type="entry name" value="Tetratricopeptide repeat domain"/>
    <property type="match status" value="1"/>
</dbReference>
<keyword evidence="5" id="KW-1185">Reference proteome</keyword>
<evidence type="ECO:0000256" key="2">
    <source>
        <dbReference type="SAM" id="MobiDB-lite"/>
    </source>
</evidence>
<keyword evidence="1" id="KW-0802">TPR repeat</keyword>
<dbReference type="InterPro" id="IPR013087">
    <property type="entry name" value="Znf_C2H2_type"/>
</dbReference>
<reference evidence="4" key="1">
    <citation type="submission" date="2023-06" db="EMBL/GenBank/DDBJ databases">
        <title>Genome-scale phylogeny and comparative genomics of the fungal order Sordariales.</title>
        <authorList>
            <consortium name="Lawrence Berkeley National Laboratory"/>
            <person name="Hensen N."/>
            <person name="Bonometti L."/>
            <person name="Westerberg I."/>
            <person name="Brannstrom I.O."/>
            <person name="Guillou S."/>
            <person name="Cros-Aarteil S."/>
            <person name="Calhoun S."/>
            <person name="Haridas S."/>
            <person name="Kuo A."/>
            <person name="Mondo S."/>
            <person name="Pangilinan J."/>
            <person name="Riley R."/>
            <person name="Labutti K."/>
            <person name="Andreopoulos B."/>
            <person name="Lipzen A."/>
            <person name="Chen C."/>
            <person name="Yanf M."/>
            <person name="Daum C."/>
            <person name="Ng V."/>
            <person name="Clum A."/>
            <person name="Steindorff A."/>
            <person name="Ohm R."/>
            <person name="Martin F."/>
            <person name="Silar P."/>
            <person name="Natvig D."/>
            <person name="Lalanne C."/>
            <person name="Gautier V."/>
            <person name="Ament-Velasquez S.L."/>
            <person name="Kruys A."/>
            <person name="Hutchinson M.I."/>
            <person name="Powell A.J."/>
            <person name="Barry K."/>
            <person name="Miller A.N."/>
            <person name="Grigoriev I.V."/>
            <person name="Debuchy R."/>
            <person name="Gladieux P."/>
            <person name="Thoren M.H."/>
            <person name="Johannesson H."/>
        </authorList>
    </citation>
    <scope>NUCLEOTIDE SEQUENCE</scope>
    <source>
        <strain evidence="4">CBS 307.81</strain>
    </source>
</reference>
<comment type="caution">
    <text evidence="4">The sequence shown here is derived from an EMBL/GenBank/DDBJ whole genome shotgun (WGS) entry which is preliminary data.</text>
</comment>
<dbReference type="SMART" id="SM00382">
    <property type="entry name" value="AAA"/>
    <property type="match status" value="1"/>
</dbReference>
<dbReference type="Pfam" id="PF13181">
    <property type="entry name" value="TPR_8"/>
    <property type="match status" value="1"/>
</dbReference>
<dbReference type="PROSITE" id="PS50005">
    <property type="entry name" value="TPR"/>
    <property type="match status" value="1"/>
</dbReference>
<name>A0AA39Z2L8_9PEZI</name>
<dbReference type="InterPro" id="IPR003593">
    <property type="entry name" value="AAA+_ATPase"/>
</dbReference>
<dbReference type="PANTHER" id="PTHR35391">
    <property type="entry name" value="C2H2-TYPE DOMAIN-CONTAINING PROTEIN-RELATED"/>
    <property type="match status" value="1"/>
</dbReference>
<protein>
    <recommendedName>
        <fullName evidence="3">C2H2-type domain-containing protein</fullName>
    </recommendedName>
</protein>
<feature type="region of interest" description="Disordered" evidence="2">
    <location>
        <begin position="279"/>
        <end position="303"/>
    </location>
</feature>
<dbReference type="InterPro" id="IPR002182">
    <property type="entry name" value="NB-ARC"/>
</dbReference>
<evidence type="ECO:0000259" key="3">
    <source>
        <dbReference type="PROSITE" id="PS00028"/>
    </source>
</evidence>
<feature type="region of interest" description="Disordered" evidence="2">
    <location>
        <begin position="529"/>
        <end position="548"/>
    </location>
</feature>
<dbReference type="PANTHER" id="PTHR35391:SF5">
    <property type="entry name" value="DUF6590 DOMAIN-CONTAINING PROTEIN"/>
    <property type="match status" value="1"/>
</dbReference>
<sequence length="1410" mass="160816">MMEIPARHKASGWKAQRVRARESQEVRAKAPLAAQFEDCTQALRQLQTAIDADPSLDNLRDIADRCLDQLKAWGLNTGATSRRLDHSLRRAKDLQSNTLMLLKELHELIVNASESLPAIFDEFGVRRKTEYLDTPVTIPLTSPLDQQKPQDLLEILGLGDPEGFLVKAEEILEELTNLLLILLEPIDDVETKPPPDADQQETSDRGHATAAFPTAPGFLIDRLVRANRHRRHYIHDLKQLEDDSSLGGTDRPSIQGGAVLKITPPAKSRASSSVLGRVRGYRRTMSSRPGSEAGASRTTPSIGDRLSYFSRPIHELESATSYSSVGQDINGEMEIRDPPEPPVDIEKVETIPFLCQYCRFEVPLEHERIRMTHDEWVAHFYLDLRPYSCTFEECSKGHKLFGVKNEWLQHEYEYHRAQKTWYCGSAACKTEFATQVLFEQHVRSAHSEKIEPSVELPEDLVNEAQRLSLQSPPSQCALCGRMFKEIQGDWRDHIAFHLEQYALLALGLDEAGDSPHEAQADVRDEFVSDWRHSQQHASSNRAEGGIHGETSMTAIQRSITPEDDGNGGVVPESYLDSSGGGKRGDRPDRAWIEDYVDQEPDEDQPSDDDEGTIAESFDTVWLNVPPRNKEFVGRADDLEHLNDFISKPGHICVISGRGGIGKTATAVEYARRYSQNFETVIWIEAEDQGGLADRYNSIGARIFHQEPENQDDTSNMLEVRGMLSGLERPWLMIFDNVEAWHHISRYIPRSLPKTKGSILITTRDQALIRMDGSTDSSALKRGLHRVKLEPLTPNEAAEFLIAAVDRHWDPSDDLLSHPDYDQVVRTAQLVERLPLAVIMVAGYLKTSRATLDDFEELWQEKVAYRETEKNDMALTITSENTSLDILWDIGISELSVPARNLLEILAFLDPENIQKTLLVANHTEKFLAFLNATQALQYKRMIRDLAGRKLIEVRTTEDGDEYYRIHRLLQRKIVYDVGFQLKFDSAMRKATCLVRKRFPNAPPQQTPAPENWKQCKEHMPHINSLYRAFTAAEKTFPKFERLTELADLFYDAGFYVWDSQVTGHDGLALLDAAERIYDQHLSIDPMAPRRADIHCMSGLLRCAMGCQQRQESLRRLKLARNIRKHVYVQDNTRDNDVLLQNAATDYAIVLLNQYEFAKAEGVFERCLEHYRTWDIEANIPFEYSKYYYNMGVVRMCQERLDEAVEFLQHSVELVESAFGKAPQYWDNYFMLACAIRQQSGHDNYKRSLDMHQEILKARLESLGKYNKATILSKFAVGGMYVLLGDLGAAIKYLEECVELGTNSNWTKEALGRAKLHLACVYRQHGVKLQEADELERDSMRVLEEFREYAAGWFRGVDEPLMTYDDLQATDEGRYIGRMLLRLIWARNRGEKEIKFYLDLTGKTVTMRTGL</sequence>
<gene>
    <name evidence="4" type="ORF">QBC41DRAFT_259930</name>
</gene>
<dbReference type="SUPFAM" id="SSF48452">
    <property type="entry name" value="TPR-like"/>
    <property type="match status" value="1"/>
</dbReference>
<dbReference type="GO" id="GO:0043531">
    <property type="term" value="F:ADP binding"/>
    <property type="evidence" value="ECO:0007669"/>
    <property type="project" value="InterPro"/>
</dbReference>
<feature type="repeat" description="TPR" evidence="1">
    <location>
        <begin position="1184"/>
        <end position="1217"/>
    </location>
</feature>
<organism evidence="4 5">
    <name type="scientific">Cercophora samala</name>
    <dbReference type="NCBI Taxonomy" id="330535"/>
    <lineage>
        <taxon>Eukaryota</taxon>
        <taxon>Fungi</taxon>
        <taxon>Dikarya</taxon>
        <taxon>Ascomycota</taxon>
        <taxon>Pezizomycotina</taxon>
        <taxon>Sordariomycetes</taxon>
        <taxon>Sordariomycetidae</taxon>
        <taxon>Sordariales</taxon>
        <taxon>Lasiosphaeriaceae</taxon>
        <taxon>Cercophora</taxon>
    </lineage>
</organism>
<feature type="region of interest" description="Disordered" evidence="2">
    <location>
        <begin position="190"/>
        <end position="211"/>
    </location>
</feature>
<evidence type="ECO:0000313" key="4">
    <source>
        <dbReference type="EMBL" id="KAK0663014.1"/>
    </source>
</evidence>
<dbReference type="SUPFAM" id="SSF52540">
    <property type="entry name" value="P-loop containing nucleoside triphosphate hydrolases"/>
    <property type="match status" value="1"/>
</dbReference>
<evidence type="ECO:0000313" key="5">
    <source>
        <dbReference type="Proteomes" id="UP001174997"/>
    </source>
</evidence>
<evidence type="ECO:0000256" key="1">
    <source>
        <dbReference type="PROSITE-ProRule" id="PRU00339"/>
    </source>
</evidence>
<dbReference type="Pfam" id="PF00931">
    <property type="entry name" value="NB-ARC"/>
    <property type="match status" value="1"/>
</dbReference>
<dbReference type="InterPro" id="IPR027417">
    <property type="entry name" value="P-loop_NTPase"/>
</dbReference>
<dbReference type="Gene3D" id="3.40.50.300">
    <property type="entry name" value="P-loop containing nucleotide triphosphate hydrolases"/>
    <property type="match status" value="1"/>
</dbReference>
<feature type="domain" description="C2H2-type" evidence="3">
    <location>
        <begin position="423"/>
        <end position="446"/>
    </location>
</feature>
<proteinExistence type="predicted"/>
<dbReference type="SMART" id="SM00028">
    <property type="entry name" value="TPR"/>
    <property type="match status" value="2"/>
</dbReference>
<dbReference type="PROSITE" id="PS00028">
    <property type="entry name" value="ZINC_FINGER_C2H2_1"/>
    <property type="match status" value="1"/>
</dbReference>
<dbReference type="InterPro" id="IPR019734">
    <property type="entry name" value="TPR_rpt"/>
</dbReference>
<dbReference type="InterPro" id="IPR011990">
    <property type="entry name" value="TPR-like_helical_dom_sf"/>
</dbReference>
<feature type="region of interest" description="Disordered" evidence="2">
    <location>
        <begin position="559"/>
        <end position="589"/>
    </location>
</feature>